<evidence type="ECO:0000256" key="2">
    <source>
        <dbReference type="ARBA" id="ARBA00022737"/>
    </source>
</evidence>
<accession>A0A0R1TY84</accession>
<keyword evidence="1" id="KW-0808">Transferase</keyword>
<evidence type="ECO:0000313" key="3">
    <source>
        <dbReference type="EMBL" id="KRL86156.1"/>
    </source>
</evidence>
<name>A0A0R1TY84_9LACO</name>
<dbReference type="InterPro" id="IPR011004">
    <property type="entry name" value="Trimer_LpxA-like_sf"/>
</dbReference>
<dbReference type="PANTHER" id="PTHR43300">
    <property type="entry name" value="ACETYLTRANSFERASE"/>
    <property type="match status" value="1"/>
</dbReference>
<dbReference type="Pfam" id="PF00132">
    <property type="entry name" value="Hexapep"/>
    <property type="match status" value="1"/>
</dbReference>
<gene>
    <name evidence="3" type="ORF">FC32_GL001867</name>
</gene>
<reference evidence="3 4" key="1">
    <citation type="journal article" date="2015" name="Genome Announc.">
        <title>Expanding the biotechnology potential of lactobacilli through comparative genomics of 213 strains and associated genera.</title>
        <authorList>
            <person name="Sun Z."/>
            <person name="Harris H.M."/>
            <person name="McCann A."/>
            <person name="Guo C."/>
            <person name="Argimon S."/>
            <person name="Zhang W."/>
            <person name="Yang X."/>
            <person name="Jeffery I.B."/>
            <person name="Cooney J.C."/>
            <person name="Kagawa T.F."/>
            <person name="Liu W."/>
            <person name="Song Y."/>
            <person name="Salvetti E."/>
            <person name="Wrobel A."/>
            <person name="Rasinkangas P."/>
            <person name="Parkhill J."/>
            <person name="Rea M.C."/>
            <person name="O'Sullivan O."/>
            <person name="Ritari J."/>
            <person name="Douillard F.P."/>
            <person name="Paul Ross R."/>
            <person name="Yang R."/>
            <person name="Briner A.E."/>
            <person name="Felis G.E."/>
            <person name="de Vos W.M."/>
            <person name="Barrangou R."/>
            <person name="Klaenhammer T.R."/>
            <person name="Caufield P.W."/>
            <person name="Cui Y."/>
            <person name="Zhang H."/>
            <person name="O'Toole P.W."/>
        </authorList>
    </citation>
    <scope>NUCLEOTIDE SEQUENCE [LARGE SCALE GENOMIC DNA]</scope>
    <source>
        <strain evidence="3 4">DSM 16634</strain>
    </source>
</reference>
<keyword evidence="2" id="KW-0677">Repeat</keyword>
<dbReference type="Gene3D" id="2.160.10.10">
    <property type="entry name" value="Hexapeptide repeat proteins"/>
    <property type="match status" value="1"/>
</dbReference>
<dbReference type="PANTHER" id="PTHR43300:SF11">
    <property type="entry name" value="ACETYLTRANSFERASE RV3034C-RELATED"/>
    <property type="match status" value="1"/>
</dbReference>
<comment type="caution">
    <text evidence="3">The sequence shown here is derived from an EMBL/GenBank/DDBJ whole genome shotgun (WGS) entry which is preliminary data.</text>
</comment>
<dbReference type="EMBL" id="AZFT01000030">
    <property type="protein sequence ID" value="KRL86156.1"/>
    <property type="molecule type" value="Genomic_DNA"/>
</dbReference>
<dbReference type="RefSeq" id="WP_025087327.1">
    <property type="nucleotide sequence ID" value="NZ_AZFT01000030.1"/>
</dbReference>
<dbReference type="PROSITE" id="PS00101">
    <property type="entry name" value="HEXAPEP_TRANSFERASES"/>
    <property type="match status" value="1"/>
</dbReference>
<dbReference type="OrthoDB" id="9801697at2"/>
<sequence length="208" mass="23295">MKKSKDDKMLLLKDHVTASNIKVGDYTYYGTDGQKDVVFDRDNVLYNFPGHGDLIIGKFTSIANGVEIIMGAANHPIQSFSTYIFGEYSEEWLHKQGMTKKDMPDKGDTIIGNDVWIGRQAMIMPGVTIGNGAIIGARSLVTKDVPPYAIVGGNPAKVIRYRFDEETINFLEDLKWWDFSPEQLEEAIPYLSTLDLKTVKEKLLAIKG</sequence>
<dbReference type="AlphaFoldDB" id="A0A0R1TY84"/>
<protein>
    <submittedName>
        <fullName evidence="3">Streptogramin A resistance protein</fullName>
    </submittedName>
</protein>
<dbReference type="InterPro" id="IPR018357">
    <property type="entry name" value="Hexapep_transf_CS"/>
</dbReference>
<evidence type="ECO:0000313" key="4">
    <source>
        <dbReference type="Proteomes" id="UP000051324"/>
    </source>
</evidence>
<dbReference type="PATRIC" id="fig|1423724.4.peg.1951"/>
<organism evidence="3 4">
    <name type="scientific">Ligilactobacillus apodemi DSM 16634 = JCM 16172</name>
    <dbReference type="NCBI Taxonomy" id="1423724"/>
    <lineage>
        <taxon>Bacteria</taxon>
        <taxon>Bacillati</taxon>
        <taxon>Bacillota</taxon>
        <taxon>Bacilli</taxon>
        <taxon>Lactobacillales</taxon>
        <taxon>Lactobacillaceae</taxon>
        <taxon>Ligilactobacillus</taxon>
    </lineage>
</organism>
<dbReference type="Proteomes" id="UP000051324">
    <property type="component" value="Unassembled WGS sequence"/>
</dbReference>
<dbReference type="STRING" id="1423724.FC32_GL001867"/>
<dbReference type="InterPro" id="IPR001451">
    <property type="entry name" value="Hexapep"/>
</dbReference>
<dbReference type="SUPFAM" id="SSF51161">
    <property type="entry name" value="Trimeric LpxA-like enzymes"/>
    <property type="match status" value="1"/>
</dbReference>
<dbReference type="InterPro" id="IPR050179">
    <property type="entry name" value="Trans_hexapeptide_repeat"/>
</dbReference>
<dbReference type="eggNOG" id="COG0110">
    <property type="taxonomic scope" value="Bacteria"/>
</dbReference>
<proteinExistence type="predicted"/>
<dbReference type="GO" id="GO:0016740">
    <property type="term" value="F:transferase activity"/>
    <property type="evidence" value="ECO:0007669"/>
    <property type="project" value="UniProtKB-KW"/>
</dbReference>
<evidence type="ECO:0000256" key="1">
    <source>
        <dbReference type="ARBA" id="ARBA00022679"/>
    </source>
</evidence>
<keyword evidence="4" id="KW-1185">Reference proteome</keyword>
<dbReference type="CDD" id="cd03349">
    <property type="entry name" value="LbH_XAT"/>
    <property type="match status" value="1"/>
</dbReference>